<sequence>MSTIIKNIKFVWRMWKKEYGRGAAIFTFFALLFQVLLPVISVYLPKWIMHEFQMKIEDSKMILFVIGVMLAYLVLNIVSGYMQSKLSTDLFIMRIDQIPYVMEKSLDFPHDFMSSDEGKITIEKAKEAILSGNEIGPEGFFNNLTSIIRNIIVVVIFSILSAKLHPLIAIVILITSSIRLIKDYKNQKWESYIQDKEKSIFYSRFNTYQKCIDTKLGKDVRLYSIQEWFKNKFEKLRSQSFKIYSRRYNNQTSSSIIAVVMELIRDFVCYGFLLYEISEQRITVSEFVLYLGVISTISIYINQAYQSANDMMRNNIIIDNYRNYMEADIASEDSYPCHIPEADGYRIELQHVDFGYRDKKVIDDMNLIIEANQKVALVGANGAGKTTLIKLISGLYHPQRGKILINDVDISLVNPKEVYRVTSLVFQDVILFANSIAENISSSIPTKIDIEKLEKAIEKSGFAKDVQKLQKGYETNLTTFIDEGGINLSGGQQQKLMLAKALYKDAPMLILDEPTAALDPIAESELYEQYSDLTKNKTSIFISHRLSSTQFCDRVLFMAQGKIVQDGTHKQLMEVDGPYRTMFSIQAHYYQEEVKDNE</sequence>
<accession>A0ACB5R6N4</accession>
<proteinExistence type="predicted"/>
<name>A0ACB5R6N4_9CLOT</name>
<keyword evidence="1" id="KW-0547">Nucleotide-binding</keyword>
<dbReference type="Proteomes" id="UP001058074">
    <property type="component" value="Unassembled WGS sequence"/>
</dbReference>
<comment type="caution">
    <text evidence="1">The sequence shown here is derived from an EMBL/GenBank/DDBJ whole genome shotgun (WGS) entry which is preliminary data.</text>
</comment>
<keyword evidence="1" id="KW-0067">ATP-binding</keyword>
<reference evidence="1" key="1">
    <citation type="journal article" date="2025" name="Int. J. Syst. Evol. Microbiol.">
        <title>Inconstantimicrobium mannanitabidum sp. nov., a novel member of the family Clostridiaceae isolated from anoxic soil under the treatment of reductive soil disinfestation.</title>
        <authorList>
            <person name="Ueki A."/>
            <person name="Tonouchi A."/>
            <person name="Honma S."/>
            <person name="Kaku N."/>
            <person name="Ueki K."/>
        </authorList>
    </citation>
    <scope>NUCLEOTIDE SEQUENCE</scope>
    <source>
        <strain evidence="1">TW13</strain>
    </source>
</reference>
<gene>
    <name evidence="1" type="ORF">rsdtw13_01260</name>
</gene>
<evidence type="ECO:0000313" key="1">
    <source>
        <dbReference type="EMBL" id="GKX64868.1"/>
    </source>
</evidence>
<evidence type="ECO:0000313" key="2">
    <source>
        <dbReference type="Proteomes" id="UP001058074"/>
    </source>
</evidence>
<keyword evidence="2" id="KW-1185">Reference proteome</keyword>
<protein>
    <submittedName>
        <fullName evidence="1">ABC transporter ATP-binding protein</fullName>
    </submittedName>
</protein>
<dbReference type="EMBL" id="BROD01000001">
    <property type="protein sequence ID" value="GKX64868.1"/>
    <property type="molecule type" value="Genomic_DNA"/>
</dbReference>
<organism evidence="1 2">
    <name type="scientific">Inconstantimicrobium mannanitabidum</name>
    <dbReference type="NCBI Taxonomy" id="1604901"/>
    <lineage>
        <taxon>Bacteria</taxon>
        <taxon>Bacillati</taxon>
        <taxon>Bacillota</taxon>
        <taxon>Clostridia</taxon>
        <taxon>Eubacteriales</taxon>
        <taxon>Clostridiaceae</taxon>
        <taxon>Inconstantimicrobium</taxon>
    </lineage>
</organism>